<comment type="cofactor">
    <cofactor evidence="15">
        <name>Mg(2+)</name>
        <dbReference type="ChEBI" id="CHEBI:18420"/>
    </cofactor>
    <cofactor evidence="15">
        <name>Mn(2+)</name>
        <dbReference type="ChEBI" id="CHEBI:29035"/>
    </cofactor>
    <text evidence="15">Divalent metal cations, possibly Mg(2+) or Mn(2+).</text>
</comment>
<dbReference type="GO" id="GO:0004386">
    <property type="term" value="F:helicase activity"/>
    <property type="evidence" value="ECO:0007669"/>
    <property type="project" value="UniProtKB-KW"/>
</dbReference>
<keyword evidence="16" id="KW-0511">Multifunctional enzyme</keyword>
<keyword evidence="10 16" id="KW-0255">Endonuclease</keyword>
<keyword evidence="11 16" id="KW-0378">Hydrolase</keyword>
<evidence type="ECO:0000256" key="7">
    <source>
        <dbReference type="ARBA" id="ARBA00022722"/>
    </source>
</evidence>
<evidence type="ECO:0000256" key="10">
    <source>
        <dbReference type="ARBA" id="ARBA00022759"/>
    </source>
</evidence>
<evidence type="ECO:0000256" key="17">
    <source>
        <dbReference type="SAM" id="MobiDB-lite"/>
    </source>
</evidence>
<evidence type="ECO:0000256" key="8">
    <source>
        <dbReference type="ARBA" id="ARBA00022723"/>
    </source>
</evidence>
<dbReference type="InterPro" id="IPR001191">
    <property type="entry name" value="Gemini_AL1_REP"/>
</dbReference>
<proteinExistence type="inferred from homology"/>
<comment type="function">
    <text evidence="16">Essential for the replication of viral ssDNA. The closed circular ssDNA genome is first converted to a superhelical dsDNA. Rep binds a specific region at the genome origin of replication. It introduces an endonucleolytic nick within the conserved sequence 5'-TAATATTAC-3' in the intergenic region of the genome present in all geminiviruses, thereby initiating the rolling circle replication (RCR). Following cleavage, binds covalently to the 5'-phosphate of DNA as a tyrosyl ester. The cleavage gives rise to a free 3'-OH that serves as a primer for the cellular DNA polymerase. The polymerase synthesizes the (+) strand DNA by rolling circle mechanism. After one round of replication, a Rep-catalyzed nucleotidyl transfer reaction releases a circular single-stranded virus genome, thereby terminating the replication. Displays origin-specific DNA cleavage, nucleotidyl transferase, ATPase and helicase activities.</text>
</comment>
<dbReference type="GO" id="GO:0005198">
    <property type="term" value="F:structural molecule activity"/>
    <property type="evidence" value="ECO:0007669"/>
    <property type="project" value="InterPro"/>
</dbReference>
<keyword evidence="6" id="KW-0235">DNA replication</keyword>
<keyword evidence="16" id="KW-0067">ATP-binding</keyword>
<evidence type="ECO:0000256" key="4">
    <source>
        <dbReference type="ARBA" id="ARBA00022679"/>
    </source>
</evidence>
<feature type="binding site" evidence="15">
    <location>
        <position position="55"/>
    </location>
    <ligand>
        <name>a divalent metal cation</name>
        <dbReference type="ChEBI" id="CHEBI:60240"/>
    </ligand>
</feature>
<feature type="compositionally biased region" description="Polar residues" evidence="17">
    <location>
        <begin position="105"/>
        <end position="117"/>
    </location>
</feature>
<dbReference type="KEGG" id="vg:80527862"/>
<dbReference type="Pfam" id="PF00799">
    <property type="entry name" value="Gemini_AL1"/>
    <property type="match status" value="1"/>
</dbReference>
<feature type="binding site" evidence="15">
    <location>
        <position position="101"/>
    </location>
    <ligand>
        <name>a divalent metal cation</name>
        <dbReference type="ChEBI" id="CHEBI:60240"/>
    </ligand>
</feature>
<evidence type="ECO:0000256" key="3">
    <source>
        <dbReference type="ARBA" id="ARBA00022562"/>
    </source>
</evidence>
<evidence type="ECO:0000256" key="11">
    <source>
        <dbReference type="ARBA" id="ARBA00022801"/>
    </source>
</evidence>
<keyword evidence="5 16" id="KW-0548">Nucleotidyltransferase</keyword>
<comment type="cofactor">
    <cofactor evidence="16">
        <name>Mn(2+)</name>
        <dbReference type="ChEBI" id="CHEBI:29035"/>
    </cofactor>
</comment>
<feature type="region of interest" description="Disordered" evidence="17">
    <location>
        <begin position="98"/>
        <end position="123"/>
    </location>
</feature>
<evidence type="ECO:0000313" key="20">
    <source>
        <dbReference type="Proteomes" id="UP000297204"/>
    </source>
</evidence>
<dbReference type="Gene3D" id="3.40.1310.20">
    <property type="match status" value="1"/>
</dbReference>
<dbReference type="InterPro" id="IPR049912">
    <property type="entry name" value="CRESS_DNA_REP"/>
</dbReference>
<keyword evidence="12 16" id="KW-0190">Covalent protein-DNA linkage</keyword>
<keyword evidence="7 16" id="KW-0540">Nuclease</keyword>
<organism evidence="19">
    <name type="scientific">Wild vitis virus 1</name>
    <dbReference type="NCBI Taxonomy" id="2025352"/>
    <lineage>
        <taxon>Viruses</taxon>
        <taxon>Monodnaviria</taxon>
        <taxon>Shotokuvirae</taxon>
        <taxon>Cressdnaviricota</taxon>
        <taxon>Repensiviricetes</taxon>
        <taxon>Geplafuvirales</taxon>
        <taxon>Geminiviridae</taxon>
        <taxon>Grablovirus</taxon>
        <taxon>Grablovirus silvestris</taxon>
        <taxon>Wild Vitis latent virus</taxon>
    </lineage>
</organism>
<dbReference type="PRINTS" id="PR00228">
    <property type="entry name" value="GEMCOATCLVL1"/>
</dbReference>
<evidence type="ECO:0000256" key="1">
    <source>
        <dbReference type="ARBA" id="ARBA00004147"/>
    </source>
</evidence>
<keyword evidence="3 16" id="KW-1048">Host nucleus</keyword>
<comment type="similarity">
    <text evidence="2 16">Belongs to the geminiviridae Rep protein family.</text>
</comment>
<dbReference type="EMBL" id="MF185002">
    <property type="protein sequence ID" value="AST09894.1"/>
    <property type="molecule type" value="Genomic_DNA"/>
</dbReference>
<comment type="subunit">
    <text evidence="16">Homooligomer.</text>
</comment>
<keyword evidence="8 15" id="KW-0479">Metal-binding</keyword>
<dbReference type="RefSeq" id="YP_010790468.1">
    <property type="nucleotide sequence ID" value="NC_075437.1"/>
</dbReference>
<dbReference type="GO" id="GO:0006260">
    <property type="term" value="P:DNA replication"/>
    <property type="evidence" value="ECO:0007669"/>
    <property type="project" value="UniProtKB-KW"/>
</dbReference>
<evidence type="ECO:0000256" key="13">
    <source>
        <dbReference type="ARBA" id="ARBA00023125"/>
    </source>
</evidence>
<evidence type="ECO:0000256" key="14">
    <source>
        <dbReference type="PIRSR" id="PIRSR601191-1"/>
    </source>
</evidence>
<dbReference type="GO" id="GO:0005524">
    <property type="term" value="F:ATP binding"/>
    <property type="evidence" value="ECO:0007669"/>
    <property type="project" value="UniProtKB-KW"/>
</dbReference>
<name>A0A223FPI6_9GEMI</name>
<keyword evidence="13 16" id="KW-0238">DNA-binding</keyword>
<feature type="domain" description="CRESS-DNA virus Rep endonuclease" evidence="18">
    <location>
        <begin position="5"/>
        <end position="110"/>
    </location>
</feature>
<dbReference type="GeneID" id="80527862"/>
<keyword evidence="4 16" id="KW-0808">Transferase</keyword>
<dbReference type="PRINTS" id="PR00227">
    <property type="entry name" value="GEMCOATAL1"/>
</dbReference>
<evidence type="ECO:0000256" key="9">
    <source>
        <dbReference type="ARBA" id="ARBA00022741"/>
    </source>
</evidence>
<feature type="binding site" evidence="15">
    <location>
        <position position="53"/>
    </location>
    <ligand>
        <name>a divalent metal cation</name>
        <dbReference type="ChEBI" id="CHEBI:60240"/>
    </ligand>
</feature>
<dbReference type="GO" id="GO:0046872">
    <property type="term" value="F:metal ion binding"/>
    <property type="evidence" value="ECO:0007669"/>
    <property type="project" value="UniProtKB-KW"/>
</dbReference>
<keyword evidence="9 16" id="KW-0547">Nucleotide-binding</keyword>
<dbReference type="SUPFAM" id="SSF55464">
    <property type="entry name" value="Origin of replication-binding domain, RBD-like"/>
    <property type="match status" value="1"/>
</dbReference>
<comment type="domain">
    <text evidence="16">There are 3 rolling circle replication (RCR) motifs. RCR-2 is probably involved in metal coordination. RCR-3 is required for phosphodiester bond cleavage for initiation of RCR.</text>
</comment>
<dbReference type="InterPro" id="IPR022692">
    <property type="entry name" value="Gemini_AL1_REP_central"/>
</dbReference>
<evidence type="ECO:0000256" key="6">
    <source>
        <dbReference type="ARBA" id="ARBA00022705"/>
    </source>
</evidence>
<evidence type="ECO:0000256" key="15">
    <source>
        <dbReference type="PIRSR" id="PIRSR601191-2"/>
    </source>
</evidence>
<dbReference type="GO" id="GO:0016888">
    <property type="term" value="F:DNA endonuclease activity, producing 5'-phosphomonoesters"/>
    <property type="evidence" value="ECO:0007669"/>
    <property type="project" value="InterPro"/>
</dbReference>
<protein>
    <recommendedName>
        <fullName evidence="16">Replication-associated protein</fullName>
        <shortName evidence="16">Rep</shortName>
        <ecNumber evidence="16">3.1.21.-</ecNumber>
    </recommendedName>
</protein>
<accession>A0A223FPI6</accession>
<dbReference type="GO" id="GO:0003677">
    <property type="term" value="F:DNA binding"/>
    <property type="evidence" value="ECO:0007669"/>
    <property type="project" value="UniProtKB-KW"/>
</dbReference>
<keyword evidence="16" id="KW-0347">Helicase</keyword>
<feature type="binding site" evidence="15">
    <location>
        <position position="45"/>
    </location>
    <ligand>
        <name>a divalent metal cation</name>
        <dbReference type="ChEBI" id="CHEBI:60240"/>
    </ligand>
</feature>
<dbReference type="InterPro" id="IPR001301">
    <property type="entry name" value="Gemini_AL1_CLV"/>
</dbReference>
<evidence type="ECO:0000256" key="2">
    <source>
        <dbReference type="ARBA" id="ARBA00006240"/>
    </source>
</evidence>
<dbReference type="GO" id="GO:0042025">
    <property type="term" value="C:host cell nucleus"/>
    <property type="evidence" value="ECO:0007669"/>
    <property type="project" value="UniProtKB-SubCell"/>
</dbReference>
<reference evidence="19" key="1">
    <citation type="journal article" date="2017" name="Arch. Virol.">
        <title>A novel grablovirus from non-cultivated grapevine (Vitis sp.) in North America.</title>
        <authorList>
            <person name="Perry K.L."/>
            <person name="McLane H."/>
            <person name="Thompson J.R."/>
            <person name="Fuchs M."/>
        </authorList>
    </citation>
    <scope>NUCLEOTIDE SEQUENCE [LARGE SCALE GENOMIC DNA]</scope>
    <source>
        <strain evidence="19">WVV1-NY1298</strain>
    </source>
</reference>
<evidence type="ECO:0000256" key="5">
    <source>
        <dbReference type="ARBA" id="ARBA00022695"/>
    </source>
</evidence>
<dbReference type="Pfam" id="PF08283">
    <property type="entry name" value="Gemini_AL1_M"/>
    <property type="match status" value="1"/>
</dbReference>
<evidence type="ECO:0000256" key="12">
    <source>
        <dbReference type="ARBA" id="ARBA00023124"/>
    </source>
</evidence>
<comment type="subcellular location">
    <subcellularLocation>
        <location evidence="1 16">Host nucleus</location>
    </subcellularLocation>
</comment>
<dbReference type="EC" id="3.1.21.-" evidence="16"/>
<keyword evidence="20" id="KW-1185">Reference proteome</keyword>
<evidence type="ECO:0000256" key="16">
    <source>
        <dbReference type="RuleBase" id="RU361249"/>
    </source>
</evidence>
<evidence type="ECO:0000259" key="18">
    <source>
        <dbReference type="PROSITE" id="PS52020"/>
    </source>
</evidence>
<dbReference type="Proteomes" id="UP000297204">
    <property type="component" value="Segment"/>
</dbReference>
<feature type="active site" description="For DNA cleavage activity" evidence="14">
    <location>
        <position position="97"/>
    </location>
</feature>
<evidence type="ECO:0000313" key="19">
    <source>
        <dbReference type="EMBL" id="AST09894.1"/>
    </source>
</evidence>
<dbReference type="GO" id="GO:0016779">
    <property type="term" value="F:nucleotidyltransferase activity"/>
    <property type="evidence" value="ECO:0007669"/>
    <property type="project" value="UniProtKB-KW"/>
</dbReference>
<sequence>MTSFNLRSKAFFLTYPQCPVIKEFALDFFKSKFSDRLEYIRIGKERHLDGEPHLHALLIFFRRQTIRNSKHFDITVSSNSYHPNITKPRDIEDVYNYVGKDGDTTESGTKPNRTGTGHRNREADFGEYLRSSTNKHEFLELVRNNYPYQYAIHLQRLEYAADKTWPPVPSAHASQFNTFNHMPPEVDDWIKTELYMVRKDAAREHRCLTNCHFLEIESQTVHQMIDDRIDDAIATFVENQYQSDNELDVAGGEGPQEEHSD</sequence>
<dbReference type="PROSITE" id="PS52020">
    <property type="entry name" value="CRESS_DNA_REP"/>
    <property type="match status" value="1"/>
</dbReference>